<dbReference type="Pfam" id="PF01406">
    <property type="entry name" value="tRNA-synt_1e"/>
    <property type="match status" value="1"/>
</dbReference>
<feature type="domain" description="tRNA synthetases class I catalytic" evidence="4">
    <location>
        <begin position="1"/>
        <end position="47"/>
    </location>
</feature>
<organism evidence="5 6">
    <name type="scientific">Ambispora gerdemannii</name>
    <dbReference type="NCBI Taxonomy" id="144530"/>
    <lineage>
        <taxon>Eukaryota</taxon>
        <taxon>Fungi</taxon>
        <taxon>Fungi incertae sedis</taxon>
        <taxon>Mucoromycota</taxon>
        <taxon>Glomeromycotina</taxon>
        <taxon>Glomeromycetes</taxon>
        <taxon>Archaeosporales</taxon>
        <taxon>Ambisporaceae</taxon>
        <taxon>Ambispora</taxon>
    </lineage>
</organism>
<dbReference type="InterPro" id="IPR024909">
    <property type="entry name" value="Cys-tRNA/MSH_ligase"/>
</dbReference>
<dbReference type="OrthoDB" id="438179at2759"/>
<sequence>MSKSLDNVILAKHFAQKYGANVLRYLILNSHYNQVINLSEELIQQAVDYIQKIKSLLKKMNFYLYIEKIKITSTRETPERGEEIINSLLNNLNTVK</sequence>
<dbReference type="Proteomes" id="UP000789831">
    <property type="component" value="Unassembled WGS sequence"/>
</dbReference>
<dbReference type="GO" id="GO:0006423">
    <property type="term" value="P:cysteinyl-tRNA aminoacylation"/>
    <property type="evidence" value="ECO:0007669"/>
    <property type="project" value="TreeGrafter"/>
</dbReference>
<dbReference type="SUPFAM" id="SSF52374">
    <property type="entry name" value="Nucleotidylyl transferase"/>
    <property type="match status" value="1"/>
</dbReference>
<accession>A0A9N9EJ31</accession>
<dbReference type="Gene3D" id="1.10.730.10">
    <property type="entry name" value="Isoleucyl-tRNA Synthetase, Domain 1"/>
    <property type="match status" value="1"/>
</dbReference>
<evidence type="ECO:0000259" key="4">
    <source>
        <dbReference type="Pfam" id="PF01406"/>
    </source>
</evidence>
<reference evidence="5" key="1">
    <citation type="submission" date="2021-06" db="EMBL/GenBank/DDBJ databases">
        <authorList>
            <person name="Kallberg Y."/>
            <person name="Tangrot J."/>
            <person name="Rosling A."/>
        </authorList>
    </citation>
    <scope>NUCLEOTIDE SEQUENCE</scope>
    <source>
        <strain evidence="5">MT106</strain>
    </source>
</reference>
<evidence type="ECO:0000313" key="5">
    <source>
        <dbReference type="EMBL" id="CAG8676045.1"/>
    </source>
</evidence>
<dbReference type="InterPro" id="IPR032678">
    <property type="entry name" value="tRNA-synt_1_cat_dom"/>
</dbReference>
<evidence type="ECO:0000313" key="6">
    <source>
        <dbReference type="Proteomes" id="UP000789831"/>
    </source>
</evidence>
<keyword evidence="6" id="KW-1185">Reference proteome</keyword>
<feature type="non-terminal residue" evidence="5">
    <location>
        <position position="96"/>
    </location>
</feature>
<dbReference type="GO" id="GO:0005829">
    <property type="term" value="C:cytosol"/>
    <property type="evidence" value="ECO:0007669"/>
    <property type="project" value="TreeGrafter"/>
</dbReference>
<keyword evidence="1" id="KW-0436">Ligase</keyword>
<dbReference type="GO" id="GO:0005524">
    <property type="term" value="F:ATP binding"/>
    <property type="evidence" value="ECO:0007669"/>
    <property type="project" value="UniProtKB-KW"/>
</dbReference>
<comment type="caution">
    <text evidence="5">The sequence shown here is derived from an EMBL/GenBank/DDBJ whole genome shotgun (WGS) entry which is preliminary data.</text>
</comment>
<dbReference type="EMBL" id="CAJVPL010008907">
    <property type="protein sequence ID" value="CAG8676045.1"/>
    <property type="molecule type" value="Genomic_DNA"/>
</dbReference>
<keyword evidence="3" id="KW-0067">ATP-binding</keyword>
<proteinExistence type="predicted"/>
<dbReference type="GO" id="GO:0004817">
    <property type="term" value="F:cysteine-tRNA ligase activity"/>
    <property type="evidence" value="ECO:0007669"/>
    <property type="project" value="TreeGrafter"/>
</dbReference>
<dbReference type="AlphaFoldDB" id="A0A9N9EJ31"/>
<evidence type="ECO:0000256" key="1">
    <source>
        <dbReference type="ARBA" id="ARBA00022598"/>
    </source>
</evidence>
<name>A0A9N9EJ31_9GLOM</name>
<protein>
    <submittedName>
        <fullName evidence="5">4775_t:CDS:1</fullName>
    </submittedName>
</protein>
<evidence type="ECO:0000256" key="3">
    <source>
        <dbReference type="ARBA" id="ARBA00022840"/>
    </source>
</evidence>
<keyword evidence="2" id="KW-0547">Nucleotide-binding</keyword>
<evidence type="ECO:0000256" key="2">
    <source>
        <dbReference type="ARBA" id="ARBA00022741"/>
    </source>
</evidence>
<dbReference type="PANTHER" id="PTHR10890">
    <property type="entry name" value="CYSTEINYL-TRNA SYNTHETASE"/>
    <property type="match status" value="1"/>
</dbReference>
<dbReference type="PANTHER" id="PTHR10890:SF3">
    <property type="entry name" value="CYSTEINE--TRNA LIGASE, CYTOPLASMIC"/>
    <property type="match status" value="1"/>
</dbReference>
<gene>
    <name evidence="5" type="ORF">AGERDE_LOCUS12465</name>
</gene>